<sequence length="211" mass="22601">AALAEWWRVRDQLPGERANLVAAAWRTAGIRNVRQLAAAAGVDRGTIYGDLEARGIDPGNRAAPILDEHDAGGLVSVVLASFGHLHLGADRDGFTDPREADLVVDVRELLRDPHVDPGMRQLTGRDEVVRDRVLATPGAAELVEHVAAATLTLARVADQRLRLVRVSVGCAGGRHRSVVLADAIAERVALTDDRSVAVVHYDLARPVVGHP</sequence>
<dbReference type="RefSeq" id="WP_094866374.1">
    <property type="nucleotide sequence ID" value="NZ_NKYE01000032.1"/>
</dbReference>
<proteinExistence type="predicted"/>
<keyword evidence="3" id="KW-1185">Reference proteome</keyword>
<dbReference type="InterPro" id="IPR005337">
    <property type="entry name" value="RapZ-like"/>
</dbReference>
<dbReference type="InterPro" id="IPR053931">
    <property type="entry name" value="RapZ_C"/>
</dbReference>
<evidence type="ECO:0000259" key="1">
    <source>
        <dbReference type="Pfam" id="PF22740"/>
    </source>
</evidence>
<dbReference type="Pfam" id="PF22740">
    <property type="entry name" value="PapZ_C"/>
    <property type="match status" value="1"/>
</dbReference>
<name>A0A263CUX8_9PSEU</name>
<dbReference type="Proteomes" id="UP000242444">
    <property type="component" value="Unassembled WGS sequence"/>
</dbReference>
<evidence type="ECO:0000313" key="2">
    <source>
        <dbReference type="EMBL" id="OZM69914.1"/>
    </source>
</evidence>
<dbReference type="PANTHER" id="PTHR30448:SF0">
    <property type="entry name" value="RNASE ADAPTER PROTEIN RAPZ"/>
    <property type="match status" value="1"/>
</dbReference>
<dbReference type="EMBL" id="NKYE01000032">
    <property type="protein sequence ID" value="OZM69914.1"/>
    <property type="molecule type" value="Genomic_DNA"/>
</dbReference>
<feature type="domain" description="RapZ C-terminal" evidence="1">
    <location>
        <begin position="76"/>
        <end position="203"/>
    </location>
</feature>
<dbReference type="AlphaFoldDB" id="A0A263CUX8"/>
<dbReference type="PANTHER" id="PTHR30448">
    <property type="entry name" value="RNASE ADAPTER PROTEIN RAPZ"/>
    <property type="match status" value="1"/>
</dbReference>
<comment type="caution">
    <text evidence="2">The sequence shown here is derived from an EMBL/GenBank/DDBJ whole genome shotgun (WGS) entry which is preliminary data.</text>
</comment>
<organism evidence="2 3">
    <name type="scientific">Amycolatopsis antarctica</name>
    <dbReference type="NCBI Taxonomy" id="1854586"/>
    <lineage>
        <taxon>Bacteria</taxon>
        <taxon>Bacillati</taxon>
        <taxon>Actinomycetota</taxon>
        <taxon>Actinomycetes</taxon>
        <taxon>Pseudonocardiales</taxon>
        <taxon>Pseudonocardiaceae</taxon>
        <taxon>Amycolatopsis</taxon>
    </lineage>
</organism>
<dbReference type="GO" id="GO:0005524">
    <property type="term" value="F:ATP binding"/>
    <property type="evidence" value="ECO:0007669"/>
    <property type="project" value="InterPro"/>
</dbReference>
<evidence type="ECO:0000313" key="3">
    <source>
        <dbReference type="Proteomes" id="UP000242444"/>
    </source>
</evidence>
<protein>
    <recommendedName>
        <fullName evidence="1">RapZ C-terminal domain-containing protein</fullName>
    </recommendedName>
</protein>
<reference evidence="2 3" key="1">
    <citation type="submission" date="2017-07" db="EMBL/GenBank/DDBJ databases">
        <title>Amycolatopsis antarcticus sp. nov., isolated from the surface of an Antarcticus brown macroalga.</title>
        <authorList>
            <person name="Wang J."/>
            <person name="Leiva S."/>
            <person name="Huang J."/>
            <person name="Huang Y."/>
        </authorList>
    </citation>
    <scope>NUCLEOTIDE SEQUENCE [LARGE SCALE GENOMIC DNA]</scope>
    <source>
        <strain evidence="2 3">AU-G6</strain>
    </source>
</reference>
<feature type="non-terminal residue" evidence="2">
    <location>
        <position position="1"/>
    </location>
</feature>
<accession>A0A263CUX8</accession>
<gene>
    <name evidence="2" type="ORF">CFN78_28230</name>
</gene>
<dbReference type="InParanoid" id="A0A263CUX8"/>
<dbReference type="OrthoDB" id="3217588at2"/>